<sequence length="1128" mass="117659">MAAKTTSSARSAGGAQPAVGIAPLAINRQRIPATVDFLGEDNPRIAAKLQPFRIAAANKVFLGLDAVKTSMAAITDLLNAPSVPSNILGVLNNADGLPAARVQITFDPAQVNAQPPATTVLTGDDGGFTIPMPSAAAMPKGGLTFAVHGANGNASFTLTPQQIAANGLVGVVALDAQLDPLPLSILGALKAILPQTLPDPGAPPPANPPVLPTVTLGEDDGCQMSFSANPSIDQFPYGVFIRLVEPRMSIVNEIIRIRFGDQGAFFPLTIYGTGLLEETVTDYVDRIPVDQPLSVDGFRDQIMGVGPDGITVADETVPMAASLGLGYVLEMQQQWTFKGVALGDLVYSLPLAPGEQQQVAVFERQDTSTVTESEFFTEEEIATQAALADTSTQATFNSAFEEAQQAGSSFQSSSSSWGAGGTLIIFSAGGGGTSSSGSSNEWLQGQRDTAQQAAQTTHSSSMSQAAARRSAARTGMRLASASESETVTTKVITNHNHTRAMTMQYWEVLRNYDVTTVIDGLTLACLVPMQIVRFLPPGQPMTITDPTTLVGGGGTLADNRRPLLTRYASMIKHLDVLQQAVPGAYRYGLTLLAQFAADPTAVVEPEGGVAEDVVGLTLTGSFLRCEQIWVSAVTRRNTRVGPVLLGNVAPAIPQDTFSSQDDLVAWLLNQRQGGSYTFTANLALPSSINRADIVGFEISRSFMPLSYTLISAEMAALNAINNSFGGALLGEAITSILGNDPAANVRKTIRLNPSDLESAVGGPFLTNFQAAIVEFDASGNPITKPPNETYANDSLGGVELPPQPYPVPALQISPVLRFHEILEIEKALHHVMRNTTLYSKALWSSMTPEERAILLDGYTIGVPSGGITDPSQMVPLMNCVQNRLLGFFGNSMILPFIIPPEVADSMQLDPAAIQKTLLAYHQANFDPPVSTASLPTRGVLGEAVLGHCPSSEKIDLTRFWNWQDAPADTAPAIAATALPTSSASLTTGLTAPNSLGALPSLINNVQAAPQPNMSLLQALGQNAASQKDFDTALTGAAQLVGLIQNAQNTGNQARADTLKTSQELTSQAITTLGNIVTSQGDSSKGGKSGGSGDSGSGGGSGGGGGSSGGSDAGSLASSLLPIILAAFL</sequence>
<protein>
    <submittedName>
        <fullName evidence="2">Uncharacterized protein</fullName>
    </submittedName>
</protein>
<dbReference type="EMBL" id="CP073078">
    <property type="protein sequence ID" value="QUD88312.1"/>
    <property type="molecule type" value="Genomic_DNA"/>
</dbReference>
<evidence type="ECO:0000256" key="1">
    <source>
        <dbReference type="SAM" id="MobiDB-lite"/>
    </source>
</evidence>
<dbReference type="KEGG" id="caul:KCG34_25340"/>
<name>A0A975G0I9_9CAUL</name>
<gene>
    <name evidence="2" type="ORF">KCG34_25340</name>
</gene>
<evidence type="ECO:0000313" key="2">
    <source>
        <dbReference type="EMBL" id="QUD88312.1"/>
    </source>
</evidence>
<organism evidence="2 3">
    <name type="scientific">Phenylobacterium montanum</name>
    <dbReference type="NCBI Taxonomy" id="2823693"/>
    <lineage>
        <taxon>Bacteria</taxon>
        <taxon>Pseudomonadati</taxon>
        <taxon>Pseudomonadota</taxon>
        <taxon>Alphaproteobacteria</taxon>
        <taxon>Caulobacterales</taxon>
        <taxon>Caulobacteraceae</taxon>
        <taxon>Phenylobacterium</taxon>
    </lineage>
</organism>
<dbReference type="AlphaFoldDB" id="A0A975G0I9"/>
<accession>A0A975G0I9</accession>
<reference evidence="2" key="1">
    <citation type="submission" date="2021-04" db="EMBL/GenBank/DDBJ databases">
        <title>The complete genome sequence of Caulobacter sp. S6.</title>
        <authorList>
            <person name="Tang Y."/>
            <person name="Ouyang W."/>
            <person name="Liu Q."/>
            <person name="Huang B."/>
            <person name="Guo Z."/>
            <person name="Lei P."/>
        </authorList>
    </citation>
    <scope>NUCLEOTIDE SEQUENCE</scope>
    <source>
        <strain evidence="2">S6</strain>
    </source>
</reference>
<dbReference type="RefSeq" id="WP_211938363.1">
    <property type="nucleotide sequence ID" value="NZ_CP073078.1"/>
</dbReference>
<feature type="region of interest" description="Disordered" evidence="1">
    <location>
        <begin position="1075"/>
        <end position="1112"/>
    </location>
</feature>
<feature type="compositionally biased region" description="Gly residues" evidence="1">
    <location>
        <begin position="1086"/>
        <end position="1111"/>
    </location>
</feature>
<dbReference type="Proteomes" id="UP000676409">
    <property type="component" value="Chromosome"/>
</dbReference>
<feature type="compositionally biased region" description="Low complexity" evidence="1">
    <location>
        <begin position="449"/>
        <end position="473"/>
    </location>
</feature>
<feature type="region of interest" description="Disordered" evidence="1">
    <location>
        <begin position="430"/>
        <end position="483"/>
    </location>
</feature>
<proteinExistence type="predicted"/>
<evidence type="ECO:0000313" key="3">
    <source>
        <dbReference type="Proteomes" id="UP000676409"/>
    </source>
</evidence>
<keyword evidence="3" id="KW-1185">Reference proteome</keyword>